<dbReference type="GO" id="GO:0008017">
    <property type="term" value="F:microtubule binding"/>
    <property type="evidence" value="ECO:0007669"/>
    <property type="project" value="InterPro"/>
</dbReference>
<protein>
    <recommendedName>
        <fullName evidence="6">Calponin-homology (CH) domain-containing protein</fullName>
    </recommendedName>
</protein>
<dbReference type="Gene3D" id="1.10.418.10">
    <property type="entry name" value="Calponin-like domain"/>
    <property type="match status" value="1"/>
</dbReference>
<dbReference type="OrthoDB" id="2119228at2759"/>
<evidence type="ECO:0000313" key="8">
    <source>
        <dbReference type="EMBL" id="CAF1668153.1"/>
    </source>
</evidence>
<dbReference type="Proteomes" id="UP000663877">
    <property type="component" value="Unassembled WGS sequence"/>
</dbReference>
<sequence length="241" mass="26794">MAAVNVYHTSVTTENLSRNDILQWINTALDANFNKIEGLCTGAAYCQFMEMMFPGSLQIKRVKFNAKLEHENIQNFKILQNAFRAIRIEKIVPVEKLVKGKFQDNFEFVQWFKKFFDANYTDAQDYDPVAARDGQPLGGDTKATGPGAGGSSGIRAPPAPRVPVTRPPAAAPQPSKPVTTTKPVQQQPPKTTSVIHRPTIPANHSSTINNHHQGTNNNENLRLQQEIDNLQEIIQQHAAQI</sequence>
<comment type="caution">
    <text evidence="8">The sequence shown here is derived from an EMBL/GenBank/DDBJ whole genome shotgun (WGS) entry which is preliminary data.</text>
</comment>
<dbReference type="GO" id="GO:0005856">
    <property type="term" value="C:cytoskeleton"/>
    <property type="evidence" value="ECO:0007669"/>
    <property type="project" value="UniProtKB-SubCell"/>
</dbReference>
<dbReference type="SUPFAM" id="SSF47576">
    <property type="entry name" value="Calponin-homology domain, CH-domain"/>
    <property type="match status" value="1"/>
</dbReference>
<dbReference type="EMBL" id="CAJNOI010005689">
    <property type="protein sequence ID" value="CAF1569312.1"/>
    <property type="molecule type" value="Genomic_DNA"/>
</dbReference>
<dbReference type="Proteomes" id="UP000663832">
    <property type="component" value="Unassembled WGS sequence"/>
</dbReference>
<dbReference type="InterPro" id="IPR027328">
    <property type="entry name" value="MAPRE"/>
</dbReference>
<keyword evidence="9" id="KW-1185">Reference proteome</keyword>
<comment type="similarity">
    <text evidence="2">Belongs to the MAPRE family.</text>
</comment>
<keyword evidence="3" id="KW-0963">Cytoplasm</keyword>
<evidence type="ECO:0000313" key="7">
    <source>
        <dbReference type="EMBL" id="CAF1569312.1"/>
    </source>
</evidence>
<proteinExistence type="inferred from homology"/>
<evidence type="ECO:0000256" key="3">
    <source>
        <dbReference type="ARBA" id="ARBA00022490"/>
    </source>
</evidence>
<evidence type="ECO:0000256" key="5">
    <source>
        <dbReference type="SAM" id="MobiDB-lite"/>
    </source>
</evidence>
<dbReference type="Pfam" id="PF00307">
    <property type="entry name" value="CH"/>
    <property type="match status" value="1"/>
</dbReference>
<feature type="region of interest" description="Disordered" evidence="5">
    <location>
        <begin position="129"/>
        <end position="196"/>
    </location>
</feature>
<feature type="non-terminal residue" evidence="8">
    <location>
        <position position="1"/>
    </location>
</feature>
<comment type="subcellular location">
    <subcellularLocation>
        <location evidence="1">Cytoplasm</location>
        <location evidence="1">Cytoskeleton</location>
    </subcellularLocation>
</comment>
<evidence type="ECO:0000256" key="1">
    <source>
        <dbReference type="ARBA" id="ARBA00004245"/>
    </source>
</evidence>
<keyword evidence="4" id="KW-0206">Cytoskeleton</keyword>
<name>A0A816G1F6_9BILA</name>
<gene>
    <name evidence="7" type="ORF">BJG266_LOCUS47609</name>
    <name evidence="8" type="ORF">QVE165_LOCUS64655</name>
</gene>
<dbReference type="PANTHER" id="PTHR10623">
    <property type="entry name" value="MICROTUBULE-ASSOCIATED PROTEIN RP/EB FAMILY MEMBER"/>
    <property type="match status" value="1"/>
</dbReference>
<dbReference type="EMBL" id="CAJNOM010006100">
    <property type="protein sequence ID" value="CAF1668153.1"/>
    <property type="molecule type" value="Genomic_DNA"/>
</dbReference>
<reference evidence="8" key="1">
    <citation type="submission" date="2021-02" db="EMBL/GenBank/DDBJ databases">
        <authorList>
            <person name="Nowell W R."/>
        </authorList>
    </citation>
    <scope>NUCLEOTIDE SEQUENCE</scope>
</reference>
<organism evidence="8 9">
    <name type="scientific">Adineta steineri</name>
    <dbReference type="NCBI Taxonomy" id="433720"/>
    <lineage>
        <taxon>Eukaryota</taxon>
        <taxon>Metazoa</taxon>
        <taxon>Spiralia</taxon>
        <taxon>Gnathifera</taxon>
        <taxon>Rotifera</taxon>
        <taxon>Eurotatoria</taxon>
        <taxon>Bdelloidea</taxon>
        <taxon>Adinetida</taxon>
        <taxon>Adinetidae</taxon>
        <taxon>Adineta</taxon>
    </lineage>
</organism>
<accession>A0A816G1F6</accession>
<evidence type="ECO:0000256" key="4">
    <source>
        <dbReference type="ARBA" id="ARBA00023212"/>
    </source>
</evidence>
<feature type="compositionally biased region" description="Pro residues" evidence="5">
    <location>
        <begin position="157"/>
        <end position="175"/>
    </location>
</feature>
<feature type="domain" description="Calponin-homology (CH)" evidence="6">
    <location>
        <begin position="15"/>
        <end position="117"/>
    </location>
</feature>
<dbReference type="AlphaFoldDB" id="A0A816G1F6"/>
<evidence type="ECO:0000313" key="9">
    <source>
        <dbReference type="Proteomes" id="UP000663832"/>
    </source>
</evidence>
<evidence type="ECO:0000256" key="2">
    <source>
        <dbReference type="ARBA" id="ARBA00010729"/>
    </source>
</evidence>
<dbReference type="FunFam" id="1.10.418.10:FF:000007">
    <property type="entry name" value="Microtubule-associated protein, RP/EB family, member 2"/>
    <property type="match status" value="1"/>
</dbReference>
<feature type="compositionally biased region" description="Polar residues" evidence="5">
    <location>
        <begin position="176"/>
        <end position="194"/>
    </location>
</feature>
<dbReference type="InterPro" id="IPR001715">
    <property type="entry name" value="CH_dom"/>
</dbReference>
<dbReference type="InterPro" id="IPR036872">
    <property type="entry name" value="CH_dom_sf"/>
</dbReference>
<dbReference type="PROSITE" id="PS50021">
    <property type="entry name" value="CH"/>
    <property type="match status" value="1"/>
</dbReference>
<evidence type="ECO:0000259" key="6">
    <source>
        <dbReference type="PROSITE" id="PS50021"/>
    </source>
</evidence>